<dbReference type="EMBL" id="FQZF01000058">
    <property type="protein sequence ID" value="SHK46485.1"/>
    <property type="molecule type" value="Genomic_DNA"/>
</dbReference>
<feature type="compositionally biased region" description="Basic and acidic residues" evidence="3">
    <location>
        <begin position="830"/>
        <end position="854"/>
    </location>
</feature>
<dbReference type="NCBIfam" id="TIGR02768">
    <property type="entry name" value="TraA_Ti"/>
    <property type="match status" value="1"/>
</dbReference>
<name>A0A1M6SP77_9PROT</name>
<evidence type="ECO:0000256" key="3">
    <source>
        <dbReference type="SAM" id="MobiDB-lite"/>
    </source>
</evidence>
<feature type="compositionally biased region" description="Basic and acidic residues" evidence="3">
    <location>
        <begin position="1089"/>
        <end position="1114"/>
    </location>
</feature>
<comment type="similarity">
    <text evidence="1">Belongs to the MobA/MobL family.</text>
</comment>
<dbReference type="Gene3D" id="3.30.930.30">
    <property type="match status" value="1"/>
</dbReference>
<dbReference type="InterPro" id="IPR005053">
    <property type="entry name" value="MobA_MobL"/>
</dbReference>
<dbReference type="RefSeq" id="WP_073140453.1">
    <property type="nucleotide sequence ID" value="NZ_FQZF01000058.1"/>
</dbReference>
<gene>
    <name evidence="5" type="ORF">SAMN02745194_04971</name>
</gene>
<proteinExistence type="inferred from homology"/>
<feature type="compositionally biased region" description="Low complexity" evidence="3">
    <location>
        <begin position="788"/>
        <end position="797"/>
    </location>
</feature>
<reference evidence="5 6" key="1">
    <citation type="submission" date="2016-11" db="EMBL/GenBank/DDBJ databases">
        <authorList>
            <person name="Jaros S."/>
            <person name="Januszkiewicz K."/>
            <person name="Wedrychowicz H."/>
        </authorList>
    </citation>
    <scope>NUCLEOTIDE SEQUENCE [LARGE SCALE GENOMIC DNA]</scope>
    <source>
        <strain evidence="5 6">DSM 14916</strain>
    </source>
</reference>
<feature type="region of interest" description="Disordered" evidence="3">
    <location>
        <begin position="204"/>
        <end position="226"/>
    </location>
</feature>
<dbReference type="InterPro" id="IPR014136">
    <property type="entry name" value="TraA_Ti"/>
</dbReference>
<dbReference type="AlphaFoldDB" id="A0A1M6SP77"/>
<feature type="compositionally biased region" description="Basic and acidic residues" evidence="3">
    <location>
        <begin position="211"/>
        <end position="226"/>
    </location>
</feature>
<evidence type="ECO:0000259" key="4">
    <source>
        <dbReference type="Pfam" id="PF03389"/>
    </source>
</evidence>
<dbReference type="CDD" id="cd18809">
    <property type="entry name" value="SF1_C_RecD"/>
    <property type="match status" value="1"/>
</dbReference>
<keyword evidence="6" id="KW-1185">Reference proteome</keyword>
<feature type="domain" description="MobA/MobL protein" evidence="4">
    <location>
        <begin position="17"/>
        <end position="213"/>
    </location>
</feature>
<dbReference type="Gene3D" id="2.30.30.940">
    <property type="match status" value="1"/>
</dbReference>
<dbReference type="Pfam" id="PF03389">
    <property type="entry name" value="MobA_MobL"/>
    <property type="match status" value="1"/>
</dbReference>
<dbReference type="NCBIfam" id="NF041496">
    <property type="entry name" value="MobQ"/>
    <property type="match status" value="1"/>
</dbReference>
<feature type="region of interest" description="Disordered" evidence="3">
    <location>
        <begin position="822"/>
        <end position="860"/>
    </location>
</feature>
<keyword evidence="2" id="KW-0184">Conjugation</keyword>
<dbReference type="NCBIfam" id="NF010464">
    <property type="entry name" value="PRK13889.1"/>
    <property type="match status" value="1"/>
</dbReference>
<feature type="region of interest" description="Disordered" evidence="3">
    <location>
        <begin position="774"/>
        <end position="804"/>
    </location>
</feature>
<organism evidence="5 6">
    <name type="scientific">Muricoccus roseus</name>
    <dbReference type="NCBI Taxonomy" id="198092"/>
    <lineage>
        <taxon>Bacteria</taxon>
        <taxon>Pseudomonadati</taxon>
        <taxon>Pseudomonadota</taxon>
        <taxon>Alphaproteobacteria</taxon>
        <taxon>Acetobacterales</taxon>
        <taxon>Roseomonadaceae</taxon>
        <taxon>Muricoccus</taxon>
    </lineage>
</organism>
<dbReference type="STRING" id="198092.SAMN02745194_04971"/>
<accession>A0A1M6SP77</accession>
<dbReference type="Gene3D" id="3.40.50.300">
    <property type="entry name" value="P-loop containing nucleotide triphosphate hydrolases"/>
    <property type="match status" value="2"/>
</dbReference>
<sequence>MAIYHFSAKVVSRGAGRSAVAAAAYRAAERLHDERLGRDHDFTAKAGVVHSEILAPEGAPERWRDRAALWNEVEAGERRKDAQLARDVEIALPRELSKAEAVALARDFVEREFVARGMVADLNVHWAVGKDGEAQPHAHVMLTMRRVEGEGFGPKAREWNGTELLVGWRERWAELANARLHELGHEARIDHRSLAAQGIALEPQGKVGPAGERRAERGEEAERRAEHDAIARRNGERIAADPALALDALTRQQSTFTRQDLARFVSRHTDGAEQFGQVVAVVEAAPDTVRLGQDGRGRERFTTRDMLAAERRMEDAAEVLARSRGHAVSRNAAALGLSVAEARSGQVLGDEQQAAVRHVVEGGGDLALVVGYAGTGKSAMLGAAREAWRAAGYNVRGAALSGIAAEGLEAGSGIPSRTLASLEWGWREGREADRLTSRDVLVVDEAGMVGSRQLERVLTHAREAGAKVVLVGDPEQLQAIEAGAAFRALAERHGAAEIAEVRRQREGWQRDATRELATGRTGAALDRYEVAGMVRGHVTGDEARAAVVAGWAAERRESPHQSRIMLAHTRADVAALNALARERLREAEELGPERAVATENGPRAMAAGDRVMFLRNERALGAQADGRGGAAVKNGTLGTVLAVEAGGERLTVALDGAGGQAGKGEAVTFYLRDYGHLEHGYAATVHKAQGVTVDRAHVLAGAGMDRHAAYVALTRHREGVQFHWSTEAFASREGLARILSRERAKDTALDYAGPKEEREAARFAKRRGFGPLAPASEIAVRRPEAERAQAAPRPRTPSQERARAAVDRALHWHERQRAEKREIAAAGPAREARLEEKPAPLLPAHRDPWGRDSQGRGTTPGEVAAAVRTDRNVQHDAHNLAVWIGNAYRDPTEARRRLDALEAAEGGPKGAERALDRAGPELLGELQGKAGWFASGAAKMERERATRCAGSVGAGLVRLRESEERAGAAHVRAVEWQKRRDAVEIPGLSPAVWAAVRALEAAEREGAKDRPAAMHGADYWAWQGRVNADVGAAWAREVVGKPEVAAELAAVVAAMERRFGDDEVRRLRRGGRELHVGEETLSRVVGTESRGRLAHEVGERAAERQREAQQERLGLRQGRGMQM</sequence>
<dbReference type="Pfam" id="PF13604">
    <property type="entry name" value="AAA_30"/>
    <property type="match status" value="1"/>
</dbReference>
<dbReference type="SUPFAM" id="SSF52540">
    <property type="entry name" value="P-loop containing nucleoside triphosphate hydrolases"/>
    <property type="match status" value="2"/>
</dbReference>
<dbReference type="InterPro" id="IPR027417">
    <property type="entry name" value="P-loop_NTPase"/>
</dbReference>
<evidence type="ECO:0000313" key="6">
    <source>
        <dbReference type="Proteomes" id="UP000184387"/>
    </source>
</evidence>
<dbReference type="OrthoDB" id="1826980at2"/>
<dbReference type="Proteomes" id="UP000184387">
    <property type="component" value="Unassembled WGS sequence"/>
</dbReference>
<feature type="region of interest" description="Disordered" evidence="3">
    <location>
        <begin position="1087"/>
        <end position="1123"/>
    </location>
</feature>
<dbReference type="CDD" id="cd17933">
    <property type="entry name" value="DEXSc_RecD-like"/>
    <property type="match status" value="1"/>
</dbReference>
<evidence type="ECO:0000313" key="5">
    <source>
        <dbReference type="EMBL" id="SHK46485.1"/>
    </source>
</evidence>
<protein>
    <submittedName>
        <fullName evidence="5">Ti-type conjugative transfer relaxase TraA</fullName>
    </submittedName>
</protein>
<evidence type="ECO:0000256" key="1">
    <source>
        <dbReference type="ARBA" id="ARBA00010873"/>
    </source>
</evidence>
<evidence type="ECO:0000256" key="2">
    <source>
        <dbReference type="ARBA" id="ARBA00022971"/>
    </source>
</evidence>